<dbReference type="InterPro" id="IPR006634">
    <property type="entry name" value="TLC-dom"/>
</dbReference>
<dbReference type="PANTHER" id="PTHR12560">
    <property type="entry name" value="LONGEVITY ASSURANCE FACTOR 1 LAG1"/>
    <property type="match status" value="1"/>
</dbReference>
<dbReference type="InterPro" id="IPR016439">
    <property type="entry name" value="Lag1/Lac1-like"/>
</dbReference>
<comment type="subcellular location">
    <subcellularLocation>
        <location evidence="1">Membrane</location>
        <topology evidence="1">Multi-pass membrane protein</topology>
    </subcellularLocation>
</comment>
<dbReference type="PANTHER" id="PTHR12560:SF0">
    <property type="entry name" value="LD18904P"/>
    <property type="match status" value="1"/>
</dbReference>
<dbReference type="GO" id="GO:0050291">
    <property type="term" value="F:sphingosine N-acyltransferase activity"/>
    <property type="evidence" value="ECO:0007669"/>
    <property type="project" value="InterPro"/>
</dbReference>
<dbReference type="Pfam" id="PF03798">
    <property type="entry name" value="TRAM_LAG1_CLN8"/>
    <property type="match status" value="1"/>
</dbReference>
<dbReference type="GO" id="GO:0016020">
    <property type="term" value="C:membrane"/>
    <property type="evidence" value="ECO:0007669"/>
    <property type="project" value="UniProtKB-SubCell"/>
</dbReference>
<organism evidence="9 10">
    <name type="scientific">Apophysomyces ossiformis</name>
    <dbReference type="NCBI Taxonomy" id="679940"/>
    <lineage>
        <taxon>Eukaryota</taxon>
        <taxon>Fungi</taxon>
        <taxon>Fungi incertae sedis</taxon>
        <taxon>Mucoromycota</taxon>
        <taxon>Mucoromycotina</taxon>
        <taxon>Mucoromycetes</taxon>
        <taxon>Mucorales</taxon>
        <taxon>Mucorineae</taxon>
        <taxon>Mucoraceae</taxon>
        <taxon>Apophysomyces</taxon>
    </lineage>
</organism>
<evidence type="ECO:0000256" key="2">
    <source>
        <dbReference type="ARBA" id="ARBA00009808"/>
    </source>
</evidence>
<keyword evidence="9" id="KW-0808">Transferase</keyword>
<feature type="domain" description="TLC" evidence="8">
    <location>
        <begin position="89"/>
        <end position="158"/>
    </location>
</feature>
<evidence type="ECO:0000256" key="7">
    <source>
        <dbReference type="SAM" id="Phobius"/>
    </source>
</evidence>
<proteinExistence type="inferred from homology"/>
<keyword evidence="10" id="KW-1185">Reference proteome</keyword>
<evidence type="ECO:0000256" key="3">
    <source>
        <dbReference type="ARBA" id="ARBA00022692"/>
    </source>
</evidence>
<keyword evidence="3 7" id="KW-0812">Transmembrane</keyword>
<feature type="transmembrane region" description="Helical" evidence="7">
    <location>
        <begin position="185"/>
        <end position="211"/>
    </location>
</feature>
<evidence type="ECO:0000259" key="8">
    <source>
        <dbReference type="Pfam" id="PF03798"/>
    </source>
</evidence>
<evidence type="ECO:0000256" key="6">
    <source>
        <dbReference type="SAM" id="MobiDB-lite"/>
    </source>
</evidence>
<dbReference type="EMBL" id="JABAYA010000091">
    <property type="protein sequence ID" value="KAF7725724.1"/>
    <property type="molecule type" value="Genomic_DNA"/>
</dbReference>
<accession>A0A8H7EP65</accession>
<reference evidence="9" key="1">
    <citation type="submission" date="2020-01" db="EMBL/GenBank/DDBJ databases">
        <title>Genome Sequencing of Three Apophysomyces-Like Fungal Strains Confirms a Novel Fungal Genus in the Mucoromycota with divergent Burkholderia-like Endosymbiotic Bacteria.</title>
        <authorList>
            <person name="Stajich J.E."/>
            <person name="Macias A.M."/>
            <person name="Carter-House D."/>
            <person name="Lovett B."/>
            <person name="Kasson L.R."/>
            <person name="Berry K."/>
            <person name="Grigoriev I."/>
            <person name="Chang Y."/>
            <person name="Spatafora J."/>
            <person name="Kasson M.T."/>
        </authorList>
    </citation>
    <scope>NUCLEOTIDE SEQUENCE</scope>
    <source>
        <strain evidence="9">NRRL A-21654</strain>
    </source>
</reference>
<dbReference type="GO" id="GO:0046513">
    <property type="term" value="P:ceramide biosynthetic process"/>
    <property type="evidence" value="ECO:0007669"/>
    <property type="project" value="InterPro"/>
</dbReference>
<evidence type="ECO:0000256" key="1">
    <source>
        <dbReference type="ARBA" id="ARBA00004141"/>
    </source>
</evidence>
<dbReference type="PIRSF" id="PIRSF005225">
    <property type="entry name" value="LAG1_LAC1"/>
    <property type="match status" value="1"/>
</dbReference>
<gene>
    <name evidence="9" type="primary">LAG1</name>
    <name evidence="9" type="ORF">EC973_009442</name>
</gene>
<evidence type="ECO:0000313" key="10">
    <source>
        <dbReference type="Proteomes" id="UP000605846"/>
    </source>
</evidence>
<dbReference type="AlphaFoldDB" id="A0A8H7EP65"/>
<name>A0A8H7EP65_9FUNG</name>
<keyword evidence="4 7" id="KW-1133">Transmembrane helix</keyword>
<protein>
    <submittedName>
        <fullName evidence="9">Sphingosine N-acyltransferase lag1</fullName>
    </submittedName>
</protein>
<evidence type="ECO:0000256" key="5">
    <source>
        <dbReference type="ARBA" id="ARBA00023136"/>
    </source>
</evidence>
<sequence length="244" mass="28956">MAVLVPDPVKRKPSQHQPSQTLLRRVLSSELVVSYKDGPDAYGKGIHDVYYVAYWVVGFTFLRAVIMKYIYHPLAKSIGVIPFAKRQRLAEQGFTFTYYIIFWVLGMYIMYHGPHWFNTSQYWIDYPHVLITKMMKTYYLMQMAFWFQQLYVIHVEKRLEPSKYLDMKWEPEKGKYFTPITQKMYLGLFMFLNVIMIYWFSMIVKVIVAVLSGNSAEDTRSDEEDEADVDAKQLKKIKDRGKQE</sequence>
<dbReference type="OrthoDB" id="537032at2759"/>
<feature type="compositionally biased region" description="Basic residues" evidence="6">
    <location>
        <begin position="234"/>
        <end position="244"/>
    </location>
</feature>
<evidence type="ECO:0000256" key="4">
    <source>
        <dbReference type="ARBA" id="ARBA00022989"/>
    </source>
</evidence>
<feature type="transmembrane region" description="Helical" evidence="7">
    <location>
        <begin position="52"/>
        <end position="71"/>
    </location>
</feature>
<comment type="caution">
    <text evidence="9">The sequence shown here is derived from an EMBL/GenBank/DDBJ whole genome shotgun (WGS) entry which is preliminary data.</text>
</comment>
<keyword evidence="9" id="KW-0012">Acyltransferase</keyword>
<keyword evidence="5 7" id="KW-0472">Membrane</keyword>
<feature type="transmembrane region" description="Helical" evidence="7">
    <location>
        <begin position="92"/>
        <end position="111"/>
    </location>
</feature>
<dbReference type="Proteomes" id="UP000605846">
    <property type="component" value="Unassembled WGS sequence"/>
</dbReference>
<evidence type="ECO:0000313" key="9">
    <source>
        <dbReference type="EMBL" id="KAF7725724.1"/>
    </source>
</evidence>
<feature type="region of interest" description="Disordered" evidence="6">
    <location>
        <begin position="217"/>
        <end position="244"/>
    </location>
</feature>
<comment type="similarity">
    <text evidence="2">Belongs to the sphingosine N-acyltransferase family.</text>
</comment>